<name>A0A484HJV7_9BACT</name>
<protein>
    <recommendedName>
        <fullName evidence="12 13">Transcription-repair-coupling factor</fullName>
        <shortName evidence="13">TRCF</shortName>
        <ecNumber evidence="13">3.6.4.-</ecNumber>
    </recommendedName>
</protein>
<dbReference type="Gene3D" id="2.40.10.170">
    <property type="match status" value="1"/>
</dbReference>
<dbReference type="SMART" id="SM00982">
    <property type="entry name" value="TRCF"/>
    <property type="match status" value="1"/>
</dbReference>
<dbReference type="AlphaFoldDB" id="A0A484HJV7"/>
<dbReference type="Pfam" id="PF03461">
    <property type="entry name" value="TRCF"/>
    <property type="match status" value="1"/>
</dbReference>
<feature type="domain" description="Helicase C-terminal" evidence="15">
    <location>
        <begin position="809"/>
        <end position="975"/>
    </location>
</feature>
<comment type="similarity">
    <text evidence="11 13">In the C-terminal section; belongs to the helicase family. RecG subfamily.</text>
</comment>
<evidence type="ECO:0000256" key="12">
    <source>
        <dbReference type="ARBA" id="ARBA00070128"/>
    </source>
</evidence>
<feature type="domain" description="Helicase ATP-binding" evidence="14">
    <location>
        <begin position="639"/>
        <end position="800"/>
    </location>
</feature>
<dbReference type="InterPro" id="IPR005118">
    <property type="entry name" value="TRCF_C"/>
</dbReference>
<comment type="similarity">
    <text evidence="10 13">In the N-terminal section; belongs to the UvrB family.</text>
</comment>
<organism evidence="16">
    <name type="scientific">uncultured Desulfobacteraceae bacterium</name>
    <dbReference type="NCBI Taxonomy" id="218296"/>
    <lineage>
        <taxon>Bacteria</taxon>
        <taxon>Pseudomonadati</taxon>
        <taxon>Thermodesulfobacteriota</taxon>
        <taxon>Desulfobacteria</taxon>
        <taxon>Desulfobacterales</taxon>
        <taxon>Desulfobacteraceae</taxon>
        <taxon>environmental samples</taxon>
    </lineage>
</organism>
<evidence type="ECO:0000256" key="13">
    <source>
        <dbReference type="HAMAP-Rule" id="MF_00969"/>
    </source>
</evidence>
<dbReference type="PANTHER" id="PTHR47964">
    <property type="entry name" value="ATP-DEPENDENT DNA HELICASE HOMOLOG RECG, CHLOROPLASTIC"/>
    <property type="match status" value="1"/>
</dbReference>
<dbReference type="Gene3D" id="3.40.50.300">
    <property type="entry name" value="P-loop containing nucleotide triphosphate hydrolases"/>
    <property type="match status" value="2"/>
</dbReference>
<dbReference type="Pfam" id="PF17757">
    <property type="entry name" value="UvrB_inter"/>
    <property type="match status" value="1"/>
</dbReference>
<evidence type="ECO:0000256" key="9">
    <source>
        <dbReference type="ARBA" id="ARBA00023204"/>
    </source>
</evidence>
<dbReference type="InterPro" id="IPR037235">
    <property type="entry name" value="TRCF-like_C_D7"/>
</dbReference>
<dbReference type="InterPro" id="IPR041471">
    <property type="entry name" value="UvrB_inter"/>
</dbReference>
<keyword evidence="7 13" id="KW-0067">ATP-binding</keyword>
<evidence type="ECO:0000256" key="3">
    <source>
        <dbReference type="ARBA" id="ARBA00022741"/>
    </source>
</evidence>
<evidence type="ECO:0000256" key="5">
    <source>
        <dbReference type="ARBA" id="ARBA00022801"/>
    </source>
</evidence>
<gene>
    <name evidence="13 16" type="primary">mfd</name>
    <name evidence="16" type="ORF">EPICR_60015</name>
</gene>
<dbReference type="Pfam" id="PF00271">
    <property type="entry name" value="Helicase_C"/>
    <property type="match status" value="1"/>
</dbReference>
<dbReference type="GO" id="GO:0005524">
    <property type="term" value="F:ATP binding"/>
    <property type="evidence" value="ECO:0007669"/>
    <property type="project" value="UniProtKB-UniRule"/>
</dbReference>
<dbReference type="Pfam" id="PF02559">
    <property type="entry name" value="CarD_TRCF_RID"/>
    <property type="match status" value="1"/>
</dbReference>
<evidence type="ECO:0000256" key="8">
    <source>
        <dbReference type="ARBA" id="ARBA00023125"/>
    </source>
</evidence>
<dbReference type="GO" id="GO:0016787">
    <property type="term" value="F:hydrolase activity"/>
    <property type="evidence" value="ECO:0007669"/>
    <property type="project" value="UniProtKB-KW"/>
</dbReference>
<dbReference type="SUPFAM" id="SSF141259">
    <property type="entry name" value="CarD-like"/>
    <property type="match status" value="1"/>
</dbReference>
<keyword evidence="2 13" id="KW-0963">Cytoplasm</keyword>
<dbReference type="GO" id="GO:0000716">
    <property type="term" value="P:transcription-coupled nucleotide-excision repair, DNA damage recognition"/>
    <property type="evidence" value="ECO:0007669"/>
    <property type="project" value="UniProtKB-UniRule"/>
</dbReference>
<dbReference type="PANTHER" id="PTHR47964:SF1">
    <property type="entry name" value="ATP-DEPENDENT DNA HELICASE HOMOLOG RECG, CHLOROPLASTIC"/>
    <property type="match status" value="1"/>
</dbReference>
<keyword evidence="9 13" id="KW-0234">DNA repair</keyword>
<evidence type="ECO:0000256" key="1">
    <source>
        <dbReference type="ARBA" id="ARBA00004496"/>
    </source>
</evidence>
<dbReference type="HAMAP" id="MF_00969">
    <property type="entry name" value="TRCF"/>
    <property type="match status" value="1"/>
</dbReference>
<dbReference type="Pfam" id="PF00270">
    <property type="entry name" value="DEAD"/>
    <property type="match status" value="1"/>
</dbReference>
<dbReference type="SMART" id="SM01058">
    <property type="entry name" value="CarD_TRCF"/>
    <property type="match status" value="1"/>
</dbReference>
<dbReference type="InterPro" id="IPR014001">
    <property type="entry name" value="Helicase_ATP-bd"/>
</dbReference>
<keyword evidence="8 13" id="KW-0238">DNA-binding</keyword>
<dbReference type="SUPFAM" id="SSF143517">
    <property type="entry name" value="TRCF domain-like"/>
    <property type="match status" value="1"/>
</dbReference>
<dbReference type="InterPro" id="IPR003711">
    <property type="entry name" value="CarD-like/TRCF_RID"/>
</dbReference>
<sequence>MFINQNQEKISIKSFSNIVAGRKSEIVCAGLKGSGRAYLAARLREELGRPLVIVAPSAPDAETLVQDMEFFLKSRVAFFPPYNISPYKRVEFHSETAGRRVRTLYEMMEGADGVVVTTVEGLLKKLIPKHALSGFAEPAEAGEEMDREALSARLVAGGYSHVSMVEDPGDFSVRGGIVDIYSPLYDDPLRMEFFGDMVESMRFFSAATQKKKKDVHEAVILPAREVAFEPGSRDGFVRRMKKLGRSAGVPAKKMVRMAERFKKEGFFPGIENFLPLLYEKPGIFLDYIPQDALVIFMDREEIEDQARRLGERIKKERLEAVESRVPAPEPGDLFLEWEEALRILSPSRPLSVRSFSMTGSMPDADAPPEFDFSVRDNAALGEALKFSRSKDTPFAPLAKWINGHLETGLKIVLASGSGRRTEAARSLLEGYGVPLRPADGFPEAMKARGGVAAATGNLSAGFAWPGEAAVITDAEIFGSGAKRKTRRKRSPGSALLKTGDLKTGDLVVHADHGVGRYQGLVKLEVERVFGDYLLIVYRDDDRLYLPVERIGAARRYMGAEGAEPPLDKLGGPSWDRVRKKVKKAARKIAGDLLKLYARRKVARGRAFKDSDGDMERFEAGFEYEETPDQRRAIEDVFHDMARPLPMDRLVCGDVGYGKTEVALRAAFLAAWNGHQIALMVPTTVLAHQHFETFKARFKEFPIRIECLSRFVGARKGKDIIEGVTNGAVDIVIGTHRLLSGDVAFKRLGLLILDEEQRFGVKHKEKLKSLREAVDVLTLTATPIPRTLHLSLTGMRDISVISTPPELRRPIITYICEWEDRVIAGAIQKELARGGQIFFLHNNISSIWNMADHLSRLVPEVRLGVAHSRLGSDKLENVMMDFFNRKLDMLVCTTIVEAGLDIPAANTIFINRADRFGLAQMYQLRGRVGRSGEQAYAFLFVPDESLLSKDAKKRMKALMDHSELGAGFEIAMSDLRIRGGGSILGADQSGHIAAVGYDMFLKLMEQAVSELKGEAAAEPLDPEVSVPLSALLPESYIPDIDQRLRAYRRMSEMTRLKDLAGFKNELTDRFGAMPEEVENLLMKMALRVMCVRAGVKKLKLEKNILSLYFSSAHQENIPGVADMDESGLGVFEIIPGHFLKARLKKRPVRGSVMDIKNILKEIARRVSI</sequence>
<dbReference type="NCBIfam" id="TIGR00580">
    <property type="entry name" value="mfd"/>
    <property type="match status" value="1"/>
</dbReference>
<evidence type="ECO:0000259" key="14">
    <source>
        <dbReference type="PROSITE" id="PS51192"/>
    </source>
</evidence>
<evidence type="ECO:0000256" key="7">
    <source>
        <dbReference type="ARBA" id="ARBA00022840"/>
    </source>
</evidence>
<dbReference type="GO" id="GO:0006355">
    <property type="term" value="P:regulation of DNA-templated transcription"/>
    <property type="evidence" value="ECO:0007669"/>
    <property type="project" value="UniProtKB-UniRule"/>
</dbReference>
<dbReference type="InterPro" id="IPR047112">
    <property type="entry name" value="RecG/Mfd"/>
</dbReference>
<dbReference type="Gene3D" id="3.90.1150.50">
    <property type="entry name" value="Transcription-repair-coupling factor, D7 domain"/>
    <property type="match status" value="1"/>
</dbReference>
<comment type="subcellular location">
    <subcellularLocation>
        <location evidence="1 13">Cytoplasm</location>
    </subcellularLocation>
</comment>
<keyword evidence="3 13" id="KW-0547">Nucleotide-binding</keyword>
<dbReference type="FunFam" id="3.40.50.300:FF:000546">
    <property type="entry name" value="Transcription-repair-coupling factor"/>
    <property type="match status" value="1"/>
</dbReference>
<evidence type="ECO:0000256" key="6">
    <source>
        <dbReference type="ARBA" id="ARBA00022806"/>
    </source>
</evidence>
<dbReference type="Gene3D" id="3.30.2060.10">
    <property type="entry name" value="Penicillin-binding protein 1b domain"/>
    <property type="match status" value="1"/>
</dbReference>
<dbReference type="InterPro" id="IPR004576">
    <property type="entry name" value="Mfd"/>
</dbReference>
<dbReference type="EC" id="3.6.4.-" evidence="13"/>
<keyword evidence="6" id="KW-0347">Helicase</keyword>
<proteinExistence type="inferred from homology"/>
<evidence type="ECO:0000256" key="11">
    <source>
        <dbReference type="ARBA" id="ARBA00061399"/>
    </source>
</evidence>
<dbReference type="GO" id="GO:0003684">
    <property type="term" value="F:damaged DNA binding"/>
    <property type="evidence" value="ECO:0007669"/>
    <property type="project" value="InterPro"/>
</dbReference>
<dbReference type="InterPro" id="IPR011545">
    <property type="entry name" value="DEAD/DEAH_box_helicase_dom"/>
</dbReference>
<accession>A0A484HJV7</accession>
<evidence type="ECO:0000259" key="15">
    <source>
        <dbReference type="PROSITE" id="PS51194"/>
    </source>
</evidence>
<reference evidence="16" key="1">
    <citation type="submission" date="2019-01" db="EMBL/GenBank/DDBJ databases">
        <authorList>
            <consortium name="Genoscope - CEA"/>
            <person name="William W."/>
        </authorList>
    </citation>
    <scope>NUCLEOTIDE SEQUENCE</scope>
    <source>
        <strain evidence="16">CR-1</strain>
    </source>
</reference>
<dbReference type="GO" id="GO:0003678">
    <property type="term" value="F:DNA helicase activity"/>
    <property type="evidence" value="ECO:0007669"/>
    <property type="project" value="TreeGrafter"/>
</dbReference>
<dbReference type="InterPro" id="IPR027417">
    <property type="entry name" value="P-loop_NTPase"/>
</dbReference>
<evidence type="ECO:0000256" key="4">
    <source>
        <dbReference type="ARBA" id="ARBA00022763"/>
    </source>
</evidence>
<evidence type="ECO:0000256" key="2">
    <source>
        <dbReference type="ARBA" id="ARBA00022490"/>
    </source>
</evidence>
<dbReference type="SMART" id="SM00490">
    <property type="entry name" value="HELICc"/>
    <property type="match status" value="1"/>
</dbReference>
<dbReference type="InterPro" id="IPR036101">
    <property type="entry name" value="CarD-like/TRCF_RID_sf"/>
</dbReference>
<dbReference type="SMART" id="SM00487">
    <property type="entry name" value="DEXDc"/>
    <property type="match status" value="1"/>
</dbReference>
<dbReference type="GO" id="GO:0005737">
    <property type="term" value="C:cytoplasm"/>
    <property type="evidence" value="ECO:0007669"/>
    <property type="project" value="UniProtKB-SubCell"/>
</dbReference>
<dbReference type="CDD" id="cd17991">
    <property type="entry name" value="DEXHc_TRCF"/>
    <property type="match status" value="1"/>
</dbReference>
<comment type="function">
    <text evidence="13">Couples transcription and DNA repair by recognizing RNA polymerase (RNAP) stalled at DNA lesions. Mediates ATP-dependent release of RNAP and its truncated transcript from the DNA, and recruitment of nucleotide excision repair machinery to the damaged site.</text>
</comment>
<dbReference type="PROSITE" id="PS51192">
    <property type="entry name" value="HELICASE_ATP_BIND_1"/>
    <property type="match status" value="1"/>
</dbReference>
<dbReference type="EMBL" id="CAACVI010000049">
    <property type="protein sequence ID" value="VEN75029.1"/>
    <property type="molecule type" value="Genomic_DNA"/>
</dbReference>
<dbReference type="PROSITE" id="PS51194">
    <property type="entry name" value="HELICASE_CTER"/>
    <property type="match status" value="1"/>
</dbReference>
<dbReference type="Gene3D" id="3.40.50.11180">
    <property type="match status" value="1"/>
</dbReference>
<evidence type="ECO:0000313" key="16">
    <source>
        <dbReference type="EMBL" id="VEN75029.1"/>
    </source>
</evidence>
<dbReference type="InterPro" id="IPR001650">
    <property type="entry name" value="Helicase_C-like"/>
</dbReference>
<keyword evidence="5 13" id="KW-0378">Hydrolase</keyword>
<keyword evidence="4 13" id="KW-0227">DNA damage</keyword>
<evidence type="ECO:0000256" key="10">
    <source>
        <dbReference type="ARBA" id="ARBA00061104"/>
    </source>
</evidence>
<dbReference type="SUPFAM" id="SSF52540">
    <property type="entry name" value="P-loop containing nucleoside triphosphate hydrolases"/>
    <property type="match status" value="4"/>
</dbReference>